<dbReference type="GO" id="GO:0008757">
    <property type="term" value="F:S-adenosylmethionine-dependent methyltransferase activity"/>
    <property type="evidence" value="ECO:0007669"/>
    <property type="project" value="InterPro"/>
</dbReference>
<feature type="domain" description="Methyltransferase type 11" evidence="1">
    <location>
        <begin position="38"/>
        <end position="128"/>
    </location>
</feature>
<evidence type="ECO:0000313" key="2">
    <source>
        <dbReference type="EMBL" id="GAH49197.1"/>
    </source>
</evidence>
<gene>
    <name evidence="2" type="ORF">S03H2_37504</name>
</gene>
<reference evidence="2" key="1">
    <citation type="journal article" date="2014" name="Front. Microbiol.">
        <title>High frequency of phylogenetically diverse reductive dehalogenase-homologous genes in deep subseafloor sedimentary metagenomes.</title>
        <authorList>
            <person name="Kawai M."/>
            <person name="Futagami T."/>
            <person name="Toyoda A."/>
            <person name="Takaki Y."/>
            <person name="Nishi S."/>
            <person name="Hori S."/>
            <person name="Arai W."/>
            <person name="Tsubouchi T."/>
            <person name="Morono Y."/>
            <person name="Uchiyama I."/>
            <person name="Ito T."/>
            <person name="Fujiyama A."/>
            <person name="Inagaki F."/>
            <person name="Takami H."/>
        </authorList>
    </citation>
    <scope>NUCLEOTIDE SEQUENCE</scope>
    <source>
        <strain evidence="2">Expedition CK06-06</strain>
    </source>
</reference>
<name>X1FW08_9ZZZZ</name>
<sequence>MAASTQWQTQLSSMSLKKQRKYALVDRIIPDCSGKKCLEIGSETGVLVDFLRSAKGGEWYAGALEQHWVDESRSLVGDNVVLIDPRKIDFKDGYFDLVVASRPEHIDDDQLFFKEVYRILRPGGMVVITSPHDERDLWLNDIKERIGLTMEQYDHYRRGYSDTMLNNRLSKAGFNEIRIGSYCRFFTEFIEMTLNAAYVFINRGKAGDRSARELSYRPTSGEDVQSNKKILTMYKMVYPLLFLMSRLDKLLFFSNGYVIYATARRP</sequence>
<dbReference type="Pfam" id="PF08241">
    <property type="entry name" value="Methyltransf_11"/>
    <property type="match status" value="1"/>
</dbReference>
<dbReference type="InterPro" id="IPR029063">
    <property type="entry name" value="SAM-dependent_MTases_sf"/>
</dbReference>
<comment type="caution">
    <text evidence="2">The sequence shown here is derived from an EMBL/GenBank/DDBJ whole genome shotgun (WGS) entry which is preliminary data.</text>
</comment>
<dbReference type="InterPro" id="IPR013216">
    <property type="entry name" value="Methyltransf_11"/>
</dbReference>
<proteinExistence type="predicted"/>
<dbReference type="AlphaFoldDB" id="X1FW08"/>
<dbReference type="SUPFAM" id="SSF53335">
    <property type="entry name" value="S-adenosyl-L-methionine-dependent methyltransferases"/>
    <property type="match status" value="1"/>
</dbReference>
<accession>X1FW08</accession>
<evidence type="ECO:0000259" key="1">
    <source>
        <dbReference type="Pfam" id="PF08241"/>
    </source>
</evidence>
<protein>
    <recommendedName>
        <fullName evidence="1">Methyltransferase type 11 domain-containing protein</fullName>
    </recommendedName>
</protein>
<organism evidence="2">
    <name type="scientific">marine sediment metagenome</name>
    <dbReference type="NCBI Taxonomy" id="412755"/>
    <lineage>
        <taxon>unclassified sequences</taxon>
        <taxon>metagenomes</taxon>
        <taxon>ecological metagenomes</taxon>
    </lineage>
</organism>
<dbReference type="EMBL" id="BARU01023088">
    <property type="protein sequence ID" value="GAH49197.1"/>
    <property type="molecule type" value="Genomic_DNA"/>
</dbReference>
<dbReference type="Gene3D" id="3.40.50.150">
    <property type="entry name" value="Vaccinia Virus protein VP39"/>
    <property type="match status" value="1"/>
</dbReference>
<dbReference type="CDD" id="cd02440">
    <property type="entry name" value="AdoMet_MTases"/>
    <property type="match status" value="1"/>
</dbReference>